<organism evidence="3 4">
    <name type="scientific">Sphingomonas desiccabilis</name>
    <dbReference type="NCBI Taxonomy" id="429134"/>
    <lineage>
        <taxon>Bacteria</taxon>
        <taxon>Pseudomonadati</taxon>
        <taxon>Pseudomonadota</taxon>
        <taxon>Alphaproteobacteria</taxon>
        <taxon>Sphingomonadales</taxon>
        <taxon>Sphingomonadaceae</taxon>
        <taxon>Sphingomonas</taxon>
    </lineage>
</organism>
<gene>
    <name evidence="3" type="ORF">EO081_13605</name>
</gene>
<dbReference type="AlphaFoldDB" id="A0A4Q2IVP6"/>
<protein>
    <submittedName>
        <fullName evidence="3">GIY-YIG nuclease family protein</fullName>
    </submittedName>
</protein>
<feature type="domain" description="GIY-YIG" evidence="2">
    <location>
        <begin position="22"/>
        <end position="99"/>
    </location>
</feature>
<evidence type="ECO:0000259" key="2">
    <source>
        <dbReference type="PROSITE" id="PS50164"/>
    </source>
</evidence>
<proteinExistence type="inferred from homology"/>
<dbReference type="InterPro" id="IPR000305">
    <property type="entry name" value="GIY-YIG_endonuc"/>
</dbReference>
<dbReference type="OrthoDB" id="287318at2"/>
<name>A0A4Q2IVP6_9SPHN</name>
<dbReference type="Pfam" id="PF01541">
    <property type="entry name" value="GIY-YIG"/>
    <property type="match status" value="1"/>
</dbReference>
<dbReference type="PANTHER" id="PTHR34477:SF5">
    <property type="entry name" value="BSL5627 PROTEIN"/>
    <property type="match status" value="1"/>
</dbReference>
<dbReference type="InterPro" id="IPR050190">
    <property type="entry name" value="UPF0213_domain"/>
</dbReference>
<dbReference type="SMART" id="SM00465">
    <property type="entry name" value="GIYc"/>
    <property type="match status" value="1"/>
</dbReference>
<dbReference type="Proteomes" id="UP000292347">
    <property type="component" value="Unassembled WGS sequence"/>
</dbReference>
<dbReference type="Gene3D" id="3.40.1440.10">
    <property type="entry name" value="GIY-YIG endonuclease"/>
    <property type="match status" value="1"/>
</dbReference>
<evidence type="ECO:0000313" key="3">
    <source>
        <dbReference type="EMBL" id="RXZ32299.1"/>
    </source>
</evidence>
<dbReference type="EMBL" id="SDPT01000002">
    <property type="protein sequence ID" value="RXZ32299.1"/>
    <property type="molecule type" value="Genomic_DNA"/>
</dbReference>
<dbReference type="PANTHER" id="PTHR34477">
    <property type="entry name" value="UPF0213 PROTEIN YHBQ"/>
    <property type="match status" value="1"/>
</dbReference>
<accession>A0A4Q2IVP6</accession>
<dbReference type="SUPFAM" id="SSF82771">
    <property type="entry name" value="GIY-YIG endonuclease"/>
    <property type="match status" value="1"/>
</dbReference>
<evidence type="ECO:0000313" key="4">
    <source>
        <dbReference type="Proteomes" id="UP000292347"/>
    </source>
</evidence>
<comment type="similarity">
    <text evidence="1">Belongs to the UPF0213 family.</text>
</comment>
<keyword evidence="4" id="KW-1185">Reference proteome</keyword>
<dbReference type="InterPro" id="IPR035901">
    <property type="entry name" value="GIY-YIG_endonuc_sf"/>
</dbReference>
<reference evidence="3 4" key="1">
    <citation type="submission" date="2019-01" db="EMBL/GenBank/DDBJ databases">
        <title>Sphingomonas mucosissima sp. nov. and Sphingomonas desiccabilis sp. nov., from biological soil crusts in the Colorado Plateau, USA.</title>
        <authorList>
            <person name="Zhu D."/>
        </authorList>
    </citation>
    <scope>NUCLEOTIDE SEQUENCE [LARGE SCALE GENOMIC DNA]</scope>
    <source>
        <strain evidence="3 4">CP1D</strain>
    </source>
</reference>
<dbReference type="CDD" id="cd10448">
    <property type="entry name" value="GIY-YIG_unchar_3"/>
    <property type="match status" value="1"/>
</dbReference>
<sequence length="128" mass="14637">MLNLFQHPCLPTRGATLLAMSKQPCVYILASRPLGTLYIGVTSDLVRRLHEHRSGDHAGFTSVYAVHRLVRYELCEDMPSAIGREKQLKRWHRNWKINLIESENPDWHDLAPGIGLPPLAPRPRRGRP</sequence>
<evidence type="ECO:0000256" key="1">
    <source>
        <dbReference type="ARBA" id="ARBA00007435"/>
    </source>
</evidence>
<dbReference type="PROSITE" id="PS50164">
    <property type="entry name" value="GIY_YIG"/>
    <property type="match status" value="1"/>
</dbReference>
<comment type="caution">
    <text evidence="3">The sequence shown here is derived from an EMBL/GenBank/DDBJ whole genome shotgun (WGS) entry which is preliminary data.</text>
</comment>